<feature type="region of interest" description="Disordered" evidence="1">
    <location>
        <begin position="1"/>
        <end position="24"/>
    </location>
</feature>
<protein>
    <submittedName>
        <fullName evidence="2">Uncharacterized protein</fullName>
    </submittedName>
</protein>
<organism evidence="2 3">
    <name type="scientific">Nguyenibacter vanlangensis</name>
    <dbReference type="NCBI Taxonomy" id="1216886"/>
    <lineage>
        <taxon>Bacteria</taxon>
        <taxon>Pseudomonadati</taxon>
        <taxon>Pseudomonadota</taxon>
        <taxon>Alphaproteobacteria</taxon>
        <taxon>Acetobacterales</taxon>
        <taxon>Acetobacteraceae</taxon>
        <taxon>Nguyenibacter</taxon>
    </lineage>
</organism>
<dbReference type="RefSeq" id="WP_342627202.1">
    <property type="nucleotide sequence ID" value="NZ_CP152276.1"/>
</dbReference>
<keyword evidence="3" id="KW-1185">Reference proteome</keyword>
<reference evidence="2 3" key="1">
    <citation type="submission" date="2024-04" db="EMBL/GenBank/DDBJ databases">
        <title>Complete genome sequence of Nguyenibacter vanlangesis HBCM-1154, a strain capable of nitrogen fixation, IAA production, and phosphorus solubilization isolated from sugarcane soil.</title>
        <authorList>
            <person name="MY HANH P."/>
        </authorList>
    </citation>
    <scope>NUCLEOTIDE SEQUENCE [LARGE SCALE GENOMIC DNA]</scope>
    <source>
        <strain evidence="2 3">HBCM 1154</strain>
    </source>
</reference>
<sequence>MTNQNTAGQQRDNSGALFLNSRRKSDKAPDYVGTLMVNGHPMEICAWVRQGKYSEFLSIKVQESAPTSRHTQPQSGAQRPTPEQVAAAEAQRGRMMRGAGWG</sequence>
<name>A0ABZ3D0E6_9PROT</name>
<evidence type="ECO:0000313" key="3">
    <source>
        <dbReference type="Proteomes" id="UP001449795"/>
    </source>
</evidence>
<feature type="region of interest" description="Disordered" evidence="1">
    <location>
        <begin position="63"/>
        <end position="102"/>
    </location>
</feature>
<accession>A0ABZ3D0E6</accession>
<dbReference type="EMBL" id="CP152276">
    <property type="protein sequence ID" value="XAE41228.1"/>
    <property type="molecule type" value="Genomic_DNA"/>
</dbReference>
<evidence type="ECO:0000313" key="2">
    <source>
        <dbReference type="EMBL" id="XAE41228.1"/>
    </source>
</evidence>
<dbReference type="Proteomes" id="UP001449795">
    <property type="component" value="Chromosome"/>
</dbReference>
<evidence type="ECO:0000256" key="1">
    <source>
        <dbReference type="SAM" id="MobiDB-lite"/>
    </source>
</evidence>
<gene>
    <name evidence="2" type="ORF">AAC691_13000</name>
</gene>
<feature type="compositionally biased region" description="Polar residues" evidence="1">
    <location>
        <begin position="1"/>
        <end position="13"/>
    </location>
</feature>
<proteinExistence type="predicted"/>
<feature type="compositionally biased region" description="Polar residues" evidence="1">
    <location>
        <begin position="64"/>
        <end position="78"/>
    </location>
</feature>